<comment type="caution">
    <text evidence="2">The sequence shown here is derived from an EMBL/GenBank/DDBJ whole genome shotgun (WGS) entry which is preliminary data.</text>
</comment>
<dbReference type="AlphaFoldDB" id="X1MG74"/>
<gene>
    <name evidence="2" type="ORF">S06H3_12077</name>
</gene>
<dbReference type="InterPro" id="IPR002931">
    <property type="entry name" value="Transglutaminase-like"/>
</dbReference>
<name>X1MG74_9ZZZZ</name>
<dbReference type="SUPFAM" id="SSF54001">
    <property type="entry name" value="Cysteine proteinases"/>
    <property type="match status" value="1"/>
</dbReference>
<evidence type="ECO:0000313" key="2">
    <source>
        <dbReference type="EMBL" id="GAI05374.1"/>
    </source>
</evidence>
<dbReference type="Pfam" id="PF01841">
    <property type="entry name" value="Transglut_core"/>
    <property type="match status" value="1"/>
</dbReference>
<reference evidence="2" key="1">
    <citation type="journal article" date="2014" name="Front. Microbiol.">
        <title>High frequency of phylogenetically diverse reductive dehalogenase-homologous genes in deep subseafloor sedimentary metagenomes.</title>
        <authorList>
            <person name="Kawai M."/>
            <person name="Futagami T."/>
            <person name="Toyoda A."/>
            <person name="Takaki Y."/>
            <person name="Nishi S."/>
            <person name="Hori S."/>
            <person name="Arai W."/>
            <person name="Tsubouchi T."/>
            <person name="Morono Y."/>
            <person name="Uchiyama I."/>
            <person name="Ito T."/>
            <person name="Fujiyama A."/>
            <person name="Inagaki F."/>
            <person name="Takami H."/>
        </authorList>
    </citation>
    <scope>NUCLEOTIDE SEQUENCE</scope>
    <source>
        <strain evidence="2">Expedition CK06-06</strain>
    </source>
</reference>
<evidence type="ECO:0000259" key="1">
    <source>
        <dbReference type="SMART" id="SM00460"/>
    </source>
</evidence>
<organism evidence="2">
    <name type="scientific">marine sediment metagenome</name>
    <dbReference type="NCBI Taxonomy" id="412755"/>
    <lineage>
        <taxon>unclassified sequences</taxon>
        <taxon>metagenomes</taxon>
        <taxon>ecological metagenomes</taxon>
    </lineage>
</organism>
<dbReference type="SMART" id="SM00460">
    <property type="entry name" value="TGc"/>
    <property type="match status" value="1"/>
</dbReference>
<feature type="non-terminal residue" evidence="2">
    <location>
        <position position="1"/>
    </location>
</feature>
<dbReference type="InterPro" id="IPR038765">
    <property type="entry name" value="Papain-like_cys_pep_sf"/>
</dbReference>
<proteinExistence type="predicted"/>
<protein>
    <recommendedName>
        <fullName evidence="1">Transglutaminase-like domain-containing protein</fullName>
    </recommendedName>
</protein>
<accession>X1MG74</accession>
<dbReference type="EMBL" id="BARV01005932">
    <property type="protein sequence ID" value="GAI05374.1"/>
    <property type="molecule type" value="Genomic_DNA"/>
</dbReference>
<sequence>DSVLWNVDYENDEIYKIEVFSKDIFSKWDERQMSLHFIKEFRNYGPGTVKTLDIYLPIPGIRDNQSLLGSVQFDPEPGEIIQDSWGQKIAHFRFKDLKGYSVVKPGWKVKAKIYAAEYFIYPDKIGSLEDIPKEIRRKYTQDGDKYLIHDPYIKNLAQKIAGKEKNPYWIARRIYDFLGNHLTYNLKPLGGWNPAPTVLKRGTASCSEYSYSMIALCRTLGVPIRYVGAVSRRGDDASFDDVYHRWTEVYLPPYGWIPFDANKGDTDLPGRKVLGIGNIAARYIITTENGGGDKYLWFGYNYGFRWTSEGKCRIHEESYGMWSPLGEKKYNKPVK</sequence>
<dbReference type="PANTHER" id="PTHR33490">
    <property type="entry name" value="BLR5614 PROTEIN-RELATED"/>
    <property type="match status" value="1"/>
</dbReference>
<dbReference type="Gene3D" id="3.10.620.30">
    <property type="match status" value="1"/>
</dbReference>
<feature type="domain" description="Transglutaminase-like" evidence="1">
    <location>
        <begin position="198"/>
        <end position="263"/>
    </location>
</feature>